<dbReference type="InterPro" id="IPR050087">
    <property type="entry name" value="AON_synthase_class-II"/>
</dbReference>
<keyword evidence="4" id="KW-0032">Aminotransferase</keyword>
<keyword evidence="2" id="KW-0808">Transferase</keyword>
<protein>
    <submittedName>
        <fullName evidence="4">Pyridoxal phosphate-dependent aminotransferase family protein</fullName>
    </submittedName>
</protein>
<sequence>MFSTTDSTPGRTAQIEGRNCLFFSGFAYLGMHVSHAFRNLLAEGLARYGSVYPSSRIGNLQLRLYEETEHALAAHLHQQSAACFSSGYLAAQAAVTYAVSKGEALYSPGAHPAIRYPGAQIPSGTWADWINAVVDMVNLGNDHQYVIIADAVNPLTATINDFSALKQLRRKTLVLVDDSHGLGVLGPEGEGIISLLPANEAVRYLLTASLAKAYSLEGGMVAGHAADIAAIRKLPLFTASTAMIPAYAYAFLQSQQAFATARKRLQKNILTMEGLTEGIAAISHQAALPMFVLEDREEDVNEFLLRRDTLISSFAYPDPQGPKIHRAVLSALHTRADIEILMMQLVQFYTRL</sequence>
<dbReference type="EMBL" id="JAGHKP010000003">
    <property type="protein sequence ID" value="MBO9153681.1"/>
    <property type="molecule type" value="Genomic_DNA"/>
</dbReference>
<dbReference type="InterPro" id="IPR015422">
    <property type="entry name" value="PyrdxlP-dep_Trfase_small"/>
</dbReference>
<evidence type="ECO:0000313" key="4">
    <source>
        <dbReference type="EMBL" id="MBO9153681.1"/>
    </source>
</evidence>
<dbReference type="RefSeq" id="WP_209146743.1">
    <property type="nucleotide sequence ID" value="NZ_JAGHKP010000003.1"/>
</dbReference>
<dbReference type="PANTHER" id="PTHR13693:SF3">
    <property type="entry name" value="LD36009P"/>
    <property type="match status" value="1"/>
</dbReference>
<dbReference type="SUPFAM" id="SSF53383">
    <property type="entry name" value="PLP-dependent transferases"/>
    <property type="match status" value="1"/>
</dbReference>
<evidence type="ECO:0000256" key="1">
    <source>
        <dbReference type="ARBA" id="ARBA00001933"/>
    </source>
</evidence>
<accession>A0ABS3YG84</accession>
<evidence type="ECO:0000313" key="5">
    <source>
        <dbReference type="Proteomes" id="UP000679126"/>
    </source>
</evidence>
<dbReference type="InterPro" id="IPR015421">
    <property type="entry name" value="PyrdxlP-dep_Trfase_major"/>
</dbReference>
<keyword evidence="5" id="KW-1185">Reference proteome</keyword>
<dbReference type="Gene3D" id="3.40.640.10">
    <property type="entry name" value="Type I PLP-dependent aspartate aminotransferase-like (Major domain)"/>
    <property type="match status" value="1"/>
</dbReference>
<feature type="domain" description="Aminotransferase class I/classII large" evidence="3">
    <location>
        <begin position="63"/>
        <end position="341"/>
    </location>
</feature>
<reference evidence="5" key="1">
    <citation type="submission" date="2021-03" db="EMBL/GenBank/DDBJ databases">
        <title>Assistant Professor.</title>
        <authorList>
            <person name="Huq M.A."/>
        </authorList>
    </citation>
    <scope>NUCLEOTIDE SEQUENCE [LARGE SCALE GENOMIC DNA]</scope>
    <source>
        <strain evidence="5">MAH-28</strain>
    </source>
</reference>
<name>A0ABS3YG84_9BACT</name>
<gene>
    <name evidence="4" type="ORF">J7I43_15740</name>
</gene>
<dbReference type="InterPro" id="IPR004839">
    <property type="entry name" value="Aminotransferase_I/II_large"/>
</dbReference>
<comment type="caution">
    <text evidence="4">The sequence shown here is derived from an EMBL/GenBank/DDBJ whole genome shotgun (WGS) entry which is preliminary data.</text>
</comment>
<evidence type="ECO:0000259" key="3">
    <source>
        <dbReference type="Pfam" id="PF00155"/>
    </source>
</evidence>
<evidence type="ECO:0000256" key="2">
    <source>
        <dbReference type="ARBA" id="ARBA00022679"/>
    </source>
</evidence>
<comment type="cofactor">
    <cofactor evidence="1">
        <name>pyridoxal 5'-phosphate</name>
        <dbReference type="ChEBI" id="CHEBI:597326"/>
    </cofactor>
</comment>
<dbReference type="InterPro" id="IPR015424">
    <property type="entry name" value="PyrdxlP-dep_Trfase"/>
</dbReference>
<dbReference type="GO" id="GO:0008483">
    <property type="term" value="F:transaminase activity"/>
    <property type="evidence" value="ECO:0007669"/>
    <property type="project" value="UniProtKB-KW"/>
</dbReference>
<dbReference type="Proteomes" id="UP000679126">
    <property type="component" value="Unassembled WGS sequence"/>
</dbReference>
<organism evidence="4 5">
    <name type="scientific">Chitinophaga chungangae</name>
    <dbReference type="NCBI Taxonomy" id="2821488"/>
    <lineage>
        <taxon>Bacteria</taxon>
        <taxon>Pseudomonadati</taxon>
        <taxon>Bacteroidota</taxon>
        <taxon>Chitinophagia</taxon>
        <taxon>Chitinophagales</taxon>
        <taxon>Chitinophagaceae</taxon>
        <taxon>Chitinophaga</taxon>
    </lineage>
</organism>
<dbReference type="Gene3D" id="3.90.1150.10">
    <property type="entry name" value="Aspartate Aminotransferase, domain 1"/>
    <property type="match status" value="1"/>
</dbReference>
<dbReference type="PANTHER" id="PTHR13693">
    <property type="entry name" value="CLASS II AMINOTRANSFERASE/8-AMINO-7-OXONONANOATE SYNTHASE"/>
    <property type="match status" value="1"/>
</dbReference>
<proteinExistence type="predicted"/>
<dbReference type="Pfam" id="PF00155">
    <property type="entry name" value="Aminotran_1_2"/>
    <property type="match status" value="1"/>
</dbReference>